<dbReference type="PANTHER" id="PTHR23305:SF18">
    <property type="entry name" value="OBG-TYPE G DOMAIN-CONTAINING PROTEIN"/>
    <property type="match status" value="1"/>
</dbReference>
<dbReference type="Gene3D" id="1.10.150.300">
    <property type="entry name" value="TGS-like domain"/>
    <property type="match status" value="1"/>
</dbReference>
<comment type="caution">
    <text evidence="4">The sequence shown here is derived from an EMBL/GenBank/DDBJ whole genome shotgun (WGS) entry which is preliminary data.</text>
</comment>
<dbReference type="InterPro" id="IPR012675">
    <property type="entry name" value="Beta-grasp_dom_sf"/>
</dbReference>
<dbReference type="InterPro" id="IPR012676">
    <property type="entry name" value="TGS-like"/>
</dbReference>
<dbReference type="Pfam" id="PF06071">
    <property type="entry name" value="YchF-GTPase_C"/>
    <property type="match status" value="1"/>
</dbReference>
<dbReference type="GO" id="GO:0016887">
    <property type="term" value="F:ATP hydrolysis activity"/>
    <property type="evidence" value="ECO:0007669"/>
    <property type="project" value="TreeGrafter"/>
</dbReference>
<dbReference type="InterPro" id="IPR013029">
    <property type="entry name" value="YchF_C"/>
</dbReference>
<keyword evidence="1" id="KW-0547">Nucleotide-binding</keyword>
<evidence type="ECO:0000313" key="4">
    <source>
        <dbReference type="EMBL" id="MBI5249441.1"/>
    </source>
</evidence>
<dbReference type="Proteomes" id="UP000807825">
    <property type="component" value="Unassembled WGS sequence"/>
</dbReference>
<proteinExistence type="predicted"/>
<keyword evidence="2" id="KW-0067">ATP-binding</keyword>
<dbReference type="InterPro" id="IPR004095">
    <property type="entry name" value="TGS"/>
</dbReference>
<dbReference type="GO" id="GO:0005737">
    <property type="term" value="C:cytoplasm"/>
    <property type="evidence" value="ECO:0007669"/>
    <property type="project" value="TreeGrafter"/>
</dbReference>
<feature type="non-terminal residue" evidence="4">
    <location>
        <position position="1"/>
    </location>
</feature>
<dbReference type="PROSITE" id="PS51880">
    <property type="entry name" value="TGS"/>
    <property type="match status" value="1"/>
</dbReference>
<dbReference type="SUPFAM" id="SSF81271">
    <property type="entry name" value="TGS-like"/>
    <property type="match status" value="1"/>
</dbReference>
<reference evidence="4" key="1">
    <citation type="submission" date="2020-07" db="EMBL/GenBank/DDBJ databases">
        <title>Huge and variable diversity of episymbiotic CPR bacteria and DPANN archaea in groundwater ecosystems.</title>
        <authorList>
            <person name="He C.Y."/>
            <person name="Keren R."/>
            <person name="Whittaker M."/>
            <person name="Farag I.F."/>
            <person name="Doudna J."/>
            <person name="Cate J.H.D."/>
            <person name="Banfield J.F."/>
        </authorList>
    </citation>
    <scope>NUCLEOTIDE SEQUENCE</scope>
    <source>
        <strain evidence="4">NC_groundwater_1664_Pr3_B-0.1um_52_9</strain>
    </source>
</reference>
<name>A0A9D6UZS6_9BACT</name>
<dbReference type="InterPro" id="IPR023192">
    <property type="entry name" value="TGS-like_dom_sf"/>
</dbReference>
<dbReference type="Gene3D" id="3.10.20.30">
    <property type="match status" value="1"/>
</dbReference>
<dbReference type="FunFam" id="3.10.20.30:FF:000001">
    <property type="entry name" value="Ribosome-binding ATPase YchF"/>
    <property type="match status" value="1"/>
</dbReference>
<evidence type="ECO:0000256" key="1">
    <source>
        <dbReference type="ARBA" id="ARBA00022741"/>
    </source>
</evidence>
<dbReference type="SUPFAM" id="SSF52540">
    <property type="entry name" value="P-loop containing nucleoside triphosphate hydrolases"/>
    <property type="match status" value="1"/>
</dbReference>
<evidence type="ECO:0000259" key="3">
    <source>
        <dbReference type="PROSITE" id="PS51880"/>
    </source>
</evidence>
<dbReference type="EMBL" id="JACRDE010000220">
    <property type="protein sequence ID" value="MBI5249441.1"/>
    <property type="molecule type" value="Genomic_DNA"/>
</dbReference>
<protein>
    <submittedName>
        <fullName evidence="4">Redox-regulated ATPase YchF</fullName>
    </submittedName>
</protein>
<accession>A0A9D6UZS6</accession>
<dbReference type="AlphaFoldDB" id="A0A9D6UZS6"/>
<dbReference type="Gene3D" id="3.40.50.300">
    <property type="entry name" value="P-loop containing nucleotide triphosphate hydrolases"/>
    <property type="match status" value="1"/>
</dbReference>
<sequence length="224" mass="25140">KRLERASKDAHKGRKDLAEELSLLQQAYAILEQGKPLRIFPPATESEKLKGFAFLSAKPQLVLINAGDDKTRVEIQEIRAQLELLASDQPDLIIDWLYADAEAEIARLSEEDAREFLAELELDEGAKERIIKKSFELLKLIVFFTAGEPEVRAWQLQDGLTALKAAGTVHSDMERGFIRAEIAAFDDFKDAGSMAAAHKVGKVRLEGRDYQVKDGDIVLFRFNV</sequence>
<evidence type="ECO:0000313" key="5">
    <source>
        <dbReference type="Proteomes" id="UP000807825"/>
    </source>
</evidence>
<evidence type="ECO:0000256" key="2">
    <source>
        <dbReference type="ARBA" id="ARBA00022840"/>
    </source>
</evidence>
<dbReference type="InterPro" id="IPR027417">
    <property type="entry name" value="P-loop_NTPase"/>
</dbReference>
<feature type="domain" description="TGS" evidence="3">
    <location>
        <begin position="139"/>
        <end position="222"/>
    </location>
</feature>
<dbReference type="GO" id="GO:0005524">
    <property type="term" value="F:ATP binding"/>
    <property type="evidence" value="ECO:0007669"/>
    <property type="project" value="UniProtKB-KW"/>
</dbReference>
<dbReference type="PANTHER" id="PTHR23305">
    <property type="entry name" value="OBG GTPASE FAMILY"/>
    <property type="match status" value="1"/>
</dbReference>
<organism evidence="4 5">
    <name type="scientific">Desulfomonile tiedjei</name>
    <dbReference type="NCBI Taxonomy" id="2358"/>
    <lineage>
        <taxon>Bacteria</taxon>
        <taxon>Pseudomonadati</taxon>
        <taxon>Thermodesulfobacteriota</taxon>
        <taxon>Desulfomonilia</taxon>
        <taxon>Desulfomonilales</taxon>
        <taxon>Desulfomonilaceae</taxon>
        <taxon>Desulfomonile</taxon>
    </lineage>
</organism>
<gene>
    <name evidence="4" type="primary">ychF</name>
    <name evidence="4" type="ORF">HY912_08095</name>
</gene>